<organism evidence="3 4">
    <name type="scientific">Thamnocephalis sphaerospora</name>
    <dbReference type="NCBI Taxonomy" id="78915"/>
    <lineage>
        <taxon>Eukaryota</taxon>
        <taxon>Fungi</taxon>
        <taxon>Fungi incertae sedis</taxon>
        <taxon>Zoopagomycota</taxon>
        <taxon>Zoopagomycotina</taxon>
        <taxon>Zoopagomycetes</taxon>
        <taxon>Zoopagales</taxon>
        <taxon>Sigmoideomycetaceae</taxon>
        <taxon>Thamnocephalis</taxon>
    </lineage>
</organism>
<dbReference type="GO" id="GO:0030246">
    <property type="term" value="F:carbohydrate binding"/>
    <property type="evidence" value="ECO:0007669"/>
    <property type="project" value="UniProtKB-KW"/>
</dbReference>
<gene>
    <name evidence="3" type="ORF">THASP1DRAFT_32315</name>
</gene>
<comment type="similarity">
    <text evidence="1">Belongs to the glycosyl hydrolase 16 family.</text>
</comment>
<proteinExistence type="inferred from homology"/>
<dbReference type="SUPFAM" id="SSF49899">
    <property type="entry name" value="Concanavalin A-like lectins/glucanases"/>
    <property type="match status" value="1"/>
</dbReference>
<evidence type="ECO:0000313" key="3">
    <source>
        <dbReference type="EMBL" id="RKP05851.1"/>
    </source>
</evidence>
<dbReference type="InterPro" id="IPR013320">
    <property type="entry name" value="ConA-like_dom_sf"/>
</dbReference>
<dbReference type="PANTHER" id="PTHR10963">
    <property type="entry name" value="GLYCOSYL HYDROLASE-RELATED"/>
    <property type="match status" value="1"/>
</dbReference>
<keyword evidence="4" id="KW-1185">Reference proteome</keyword>
<dbReference type="OrthoDB" id="4781at2759"/>
<dbReference type="PANTHER" id="PTHR10963:SF55">
    <property type="entry name" value="GLYCOSIDE HYDROLASE FAMILY 16 PROTEIN"/>
    <property type="match status" value="1"/>
</dbReference>
<dbReference type="Pfam" id="PF00722">
    <property type="entry name" value="Glyco_hydro_16"/>
    <property type="match status" value="1"/>
</dbReference>
<feature type="domain" description="GH16" evidence="2">
    <location>
        <begin position="1"/>
        <end position="232"/>
    </location>
</feature>
<dbReference type="CDD" id="cd08023">
    <property type="entry name" value="GH16_laminarinase_like"/>
    <property type="match status" value="1"/>
</dbReference>
<evidence type="ECO:0000313" key="4">
    <source>
        <dbReference type="Proteomes" id="UP000271241"/>
    </source>
</evidence>
<name>A0A4P9XKB9_9FUNG</name>
<dbReference type="EMBL" id="KZ993015">
    <property type="protein sequence ID" value="RKP05851.1"/>
    <property type="molecule type" value="Genomic_DNA"/>
</dbReference>
<reference evidence="4" key="1">
    <citation type="journal article" date="2018" name="Nat. Microbiol.">
        <title>Leveraging single-cell genomics to expand the fungal tree of life.</title>
        <authorList>
            <person name="Ahrendt S.R."/>
            <person name="Quandt C.A."/>
            <person name="Ciobanu D."/>
            <person name="Clum A."/>
            <person name="Salamov A."/>
            <person name="Andreopoulos B."/>
            <person name="Cheng J.F."/>
            <person name="Woyke T."/>
            <person name="Pelin A."/>
            <person name="Henrissat B."/>
            <person name="Reynolds N.K."/>
            <person name="Benny G.L."/>
            <person name="Smith M.E."/>
            <person name="James T.Y."/>
            <person name="Grigoriev I.V."/>
        </authorList>
    </citation>
    <scope>NUCLEOTIDE SEQUENCE [LARGE SCALE GENOMIC DNA]</scope>
    <source>
        <strain evidence="4">RSA 1356</strain>
    </source>
</reference>
<dbReference type="GO" id="GO:0004553">
    <property type="term" value="F:hydrolase activity, hydrolyzing O-glycosyl compounds"/>
    <property type="evidence" value="ECO:0007669"/>
    <property type="project" value="InterPro"/>
</dbReference>
<dbReference type="InterPro" id="IPR050546">
    <property type="entry name" value="Glycosyl_Hydrlase_16"/>
</dbReference>
<dbReference type="STRING" id="78915.A0A4P9XKB9"/>
<sequence length="232" mass="26857">MWQLPSVSASDVLFYDGFSSRKLNLRNWGYDLGDGCDIGFCGWGNQERQVYTKESVKTDITTRDKFTFKYGRVDVRARLPIEDGAFPAIWMMPQNSTYGIWPKSGEIDITECQSLWRTCIWPARIRTPGSLHYAQRFGATTHSFWAEGNDPSRWHIYSLIWRPDSIEFQLDGRTYGKHQPTNVTDPDAWPFNQPFYLLINLAVEPGWGMKAPQSLKKMTMDVDWIRVTSLQP</sequence>
<dbReference type="AlphaFoldDB" id="A0A4P9XKB9"/>
<dbReference type="PROSITE" id="PS51762">
    <property type="entry name" value="GH16_2"/>
    <property type="match status" value="1"/>
</dbReference>
<keyword evidence="3" id="KW-0430">Lectin</keyword>
<evidence type="ECO:0000259" key="2">
    <source>
        <dbReference type="PROSITE" id="PS51762"/>
    </source>
</evidence>
<protein>
    <submittedName>
        <fullName evidence="3">Concanavalin A-like lectin/glucanase domain-containing protein</fullName>
    </submittedName>
</protein>
<dbReference type="GO" id="GO:0005975">
    <property type="term" value="P:carbohydrate metabolic process"/>
    <property type="evidence" value="ECO:0007669"/>
    <property type="project" value="InterPro"/>
</dbReference>
<dbReference type="Gene3D" id="2.60.120.200">
    <property type="match status" value="1"/>
</dbReference>
<dbReference type="Proteomes" id="UP000271241">
    <property type="component" value="Unassembled WGS sequence"/>
</dbReference>
<evidence type="ECO:0000256" key="1">
    <source>
        <dbReference type="ARBA" id="ARBA00006865"/>
    </source>
</evidence>
<dbReference type="InterPro" id="IPR000757">
    <property type="entry name" value="Beta-glucanase-like"/>
</dbReference>
<accession>A0A4P9XKB9</accession>